<feature type="domain" description="Type II secretion system protein GspF" evidence="8">
    <location>
        <begin position="109"/>
        <end position="232"/>
    </location>
</feature>
<evidence type="ECO:0000313" key="9">
    <source>
        <dbReference type="EMBL" id="AXI99769.1"/>
    </source>
</evidence>
<evidence type="ECO:0000256" key="4">
    <source>
        <dbReference type="ARBA" id="ARBA00022692"/>
    </source>
</evidence>
<evidence type="ECO:0000313" key="10">
    <source>
        <dbReference type="Proteomes" id="UP000254808"/>
    </source>
</evidence>
<evidence type="ECO:0000256" key="5">
    <source>
        <dbReference type="ARBA" id="ARBA00022989"/>
    </source>
</evidence>
<sequence length="445" mass="50375">MSQFRFIGLAPNGRTVQAEFDVPSKQEAKKKAELIVRKRGIKLEKLLEKKTWLYKGRRAGANWVEGEQDAFAKEDVEAALQRLGFTDVKVKPKMVLYKPGVPTDDVVTFIRLSADLLKQKLAFDEILTLLIEDTSNPRMREVIRQIQKDLQDGKEGREVYHKHADVFGTFAAYMLGVATTSGNIAEIFESTAKFMERDATFKKNLRRSLLMPGITVLAVIGVVLFYVGYIFPTTAEMFLRFDIELPPMTAATLEFSYWITSYWVWILLAHVVPIVSLILALRTYKGKLLFDKYVIKVPLIGDLIHKTSIEIFARVFYTLYSGSGQNIEVIRIASEACRNTYMEKQIKEVAIRMMLDDGRGLIESLEATGVFTHTALSRFKLGVESGSLKDNALQLANYYETQTSYKMNSLIDTINLLINLFIMIALIGITIVSSESAVIKPKSQF</sequence>
<dbReference type="EMBL" id="CP027806">
    <property type="protein sequence ID" value="AXI99769.1"/>
    <property type="molecule type" value="Genomic_DNA"/>
</dbReference>
<dbReference type="InterPro" id="IPR018076">
    <property type="entry name" value="T2SS_GspF_dom"/>
</dbReference>
<comment type="subcellular location">
    <subcellularLocation>
        <location evidence="1">Cell membrane</location>
        <topology evidence="1">Multi-pass membrane protein</topology>
    </subcellularLocation>
</comment>
<feature type="transmembrane region" description="Helical" evidence="7">
    <location>
        <begin position="209"/>
        <end position="231"/>
    </location>
</feature>
<accession>A0A345UH18</accession>
<dbReference type="PANTHER" id="PTHR30012">
    <property type="entry name" value="GENERAL SECRETION PATHWAY PROTEIN"/>
    <property type="match status" value="1"/>
</dbReference>
<dbReference type="Gene3D" id="1.20.81.30">
    <property type="entry name" value="Type II secretion system (T2SS), domain F"/>
    <property type="match status" value="2"/>
</dbReference>
<proteinExistence type="inferred from homology"/>
<evidence type="ECO:0000256" key="3">
    <source>
        <dbReference type="ARBA" id="ARBA00022475"/>
    </source>
</evidence>
<feature type="transmembrane region" description="Helical" evidence="7">
    <location>
        <begin position="262"/>
        <end position="281"/>
    </location>
</feature>
<feature type="transmembrane region" description="Helical" evidence="7">
    <location>
        <begin position="416"/>
        <end position="439"/>
    </location>
</feature>
<dbReference type="OrthoDB" id="9805682at2"/>
<dbReference type="GO" id="GO:0005886">
    <property type="term" value="C:plasma membrane"/>
    <property type="evidence" value="ECO:0007669"/>
    <property type="project" value="UniProtKB-SubCell"/>
</dbReference>
<dbReference type="RefSeq" id="WP_114983106.1">
    <property type="nucleotide sequence ID" value="NZ_CP027806.1"/>
</dbReference>
<dbReference type="Proteomes" id="UP000254808">
    <property type="component" value="Chromosome"/>
</dbReference>
<protein>
    <submittedName>
        <fullName evidence="9">Type IV pilus assembly protein PilC</fullName>
    </submittedName>
</protein>
<evidence type="ECO:0000256" key="7">
    <source>
        <dbReference type="SAM" id="Phobius"/>
    </source>
</evidence>
<keyword evidence="3" id="KW-1003">Cell membrane</keyword>
<keyword evidence="6 7" id="KW-0472">Membrane</keyword>
<dbReference type="AlphaFoldDB" id="A0A345UH18"/>
<name>A0A345UH18_9BACT</name>
<evidence type="ECO:0000256" key="2">
    <source>
        <dbReference type="ARBA" id="ARBA00005745"/>
    </source>
</evidence>
<organism evidence="9 10">
    <name type="scientific">Cyclonatronum proteinivorum</name>
    <dbReference type="NCBI Taxonomy" id="1457365"/>
    <lineage>
        <taxon>Bacteria</taxon>
        <taxon>Pseudomonadati</taxon>
        <taxon>Balneolota</taxon>
        <taxon>Balneolia</taxon>
        <taxon>Balneolales</taxon>
        <taxon>Cyclonatronaceae</taxon>
        <taxon>Cyclonatronum</taxon>
    </lineage>
</organism>
<evidence type="ECO:0000259" key="8">
    <source>
        <dbReference type="Pfam" id="PF00482"/>
    </source>
</evidence>
<comment type="similarity">
    <text evidence="2">Belongs to the GSP F family.</text>
</comment>
<keyword evidence="10" id="KW-1185">Reference proteome</keyword>
<gene>
    <name evidence="9" type="ORF">CYPRO_0484</name>
</gene>
<reference evidence="9 10" key="1">
    <citation type="submission" date="2018-03" db="EMBL/GenBank/DDBJ databases">
        <title>Phenotypic and genomic properties of Cyclonatronum proteinivorum gen. nov., sp. nov., a haloalkaliphilic bacteroidete from soda lakes possessing Na+-translocating rhodopsin.</title>
        <authorList>
            <person name="Toshchakov S.V."/>
            <person name="Korzhenkov A."/>
            <person name="Samarov N.I."/>
            <person name="Kublanov I.V."/>
            <person name="Muntyan M.S."/>
            <person name="Sorokin D.Y."/>
        </authorList>
    </citation>
    <scope>NUCLEOTIDE SEQUENCE [LARGE SCALE GENOMIC DNA]</scope>
    <source>
        <strain evidence="9 10">Omega</strain>
    </source>
</reference>
<dbReference type="InterPro" id="IPR042094">
    <property type="entry name" value="T2SS_GspF_sf"/>
</dbReference>
<dbReference type="InterPro" id="IPR003004">
    <property type="entry name" value="GspF/PilC"/>
</dbReference>
<evidence type="ECO:0000256" key="1">
    <source>
        <dbReference type="ARBA" id="ARBA00004651"/>
    </source>
</evidence>
<feature type="domain" description="Type II secretion system protein GspF" evidence="8">
    <location>
        <begin position="312"/>
        <end position="432"/>
    </location>
</feature>
<keyword evidence="5 7" id="KW-1133">Transmembrane helix</keyword>
<dbReference type="KEGG" id="cprv:CYPRO_0484"/>
<evidence type="ECO:0000256" key="6">
    <source>
        <dbReference type="ARBA" id="ARBA00023136"/>
    </source>
</evidence>
<dbReference type="PANTHER" id="PTHR30012:SF0">
    <property type="entry name" value="TYPE II SECRETION SYSTEM PROTEIN F-RELATED"/>
    <property type="match status" value="1"/>
</dbReference>
<keyword evidence="4 7" id="KW-0812">Transmembrane</keyword>
<dbReference type="Pfam" id="PF00482">
    <property type="entry name" value="T2SSF"/>
    <property type="match status" value="2"/>
</dbReference>